<name>A0A934WTZ4_9FIRM</name>
<dbReference type="AlphaFoldDB" id="A0A934WTZ4"/>
<dbReference type="EMBL" id="JAEQMG010000163">
    <property type="protein sequence ID" value="MBK6089908.1"/>
    <property type="molecule type" value="Genomic_DNA"/>
</dbReference>
<dbReference type="Pfam" id="PF08281">
    <property type="entry name" value="Sigma70_r4_2"/>
    <property type="match status" value="1"/>
</dbReference>
<evidence type="ECO:0000259" key="6">
    <source>
        <dbReference type="Pfam" id="PF08281"/>
    </source>
</evidence>
<dbReference type="GO" id="GO:0016987">
    <property type="term" value="F:sigma factor activity"/>
    <property type="evidence" value="ECO:0007669"/>
    <property type="project" value="UniProtKB-KW"/>
</dbReference>
<gene>
    <name evidence="7" type="ORF">JKK62_14885</name>
</gene>
<dbReference type="GO" id="GO:0006352">
    <property type="term" value="P:DNA-templated transcription initiation"/>
    <property type="evidence" value="ECO:0007669"/>
    <property type="project" value="InterPro"/>
</dbReference>
<dbReference type="SUPFAM" id="SSF88946">
    <property type="entry name" value="Sigma2 domain of RNA polymerase sigma factors"/>
    <property type="match status" value="1"/>
</dbReference>
<dbReference type="RefSeq" id="WP_201428601.1">
    <property type="nucleotide sequence ID" value="NZ_JAEQMG010000163.1"/>
</dbReference>
<sequence length="165" mass="18986">MGKSDSKLYAGLSYEQTVRKYAQNVSSACMMRLQNWADAEDCFQNTFIKLYQKSPDFKDENHLKAWLLRVAINECKNLLRDSRRHLSLDAALRIPAPSAEDDADLSWALMKLDPDYREVIYLHYAEQMKVREIADVLGKNTNTVKTLLHRGREKLKAIYSGGDGR</sequence>
<dbReference type="InterPro" id="IPR013324">
    <property type="entry name" value="RNA_pol_sigma_r3/r4-like"/>
</dbReference>
<evidence type="ECO:0000259" key="5">
    <source>
        <dbReference type="Pfam" id="PF04542"/>
    </source>
</evidence>
<feature type="domain" description="RNA polymerase sigma factor 70 region 4 type 2" evidence="6">
    <location>
        <begin position="108"/>
        <end position="155"/>
    </location>
</feature>
<dbReference type="SUPFAM" id="SSF88659">
    <property type="entry name" value="Sigma3 and sigma4 domains of RNA polymerase sigma factors"/>
    <property type="match status" value="1"/>
</dbReference>
<dbReference type="PANTHER" id="PTHR43133:SF51">
    <property type="entry name" value="RNA POLYMERASE SIGMA FACTOR"/>
    <property type="match status" value="1"/>
</dbReference>
<dbReference type="Pfam" id="PF04542">
    <property type="entry name" value="Sigma70_r2"/>
    <property type="match status" value="1"/>
</dbReference>
<dbReference type="PANTHER" id="PTHR43133">
    <property type="entry name" value="RNA POLYMERASE ECF-TYPE SIGMA FACTO"/>
    <property type="match status" value="1"/>
</dbReference>
<dbReference type="GO" id="GO:0003677">
    <property type="term" value="F:DNA binding"/>
    <property type="evidence" value="ECO:0007669"/>
    <property type="project" value="InterPro"/>
</dbReference>
<dbReference type="InterPro" id="IPR007627">
    <property type="entry name" value="RNA_pol_sigma70_r2"/>
</dbReference>
<dbReference type="InterPro" id="IPR013249">
    <property type="entry name" value="RNA_pol_sigma70_r4_t2"/>
</dbReference>
<accession>A0A934WTZ4</accession>
<proteinExistence type="inferred from homology"/>
<keyword evidence="4" id="KW-0804">Transcription</keyword>
<evidence type="ECO:0000256" key="1">
    <source>
        <dbReference type="ARBA" id="ARBA00010641"/>
    </source>
</evidence>
<evidence type="ECO:0000313" key="7">
    <source>
        <dbReference type="EMBL" id="MBK6089908.1"/>
    </source>
</evidence>
<dbReference type="NCBIfam" id="TIGR02937">
    <property type="entry name" value="sigma70-ECF"/>
    <property type="match status" value="1"/>
</dbReference>
<feature type="domain" description="RNA polymerase sigma-70 region 2" evidence="5">
    <location>
        <begin position="18"/>
        <end position="84"/>
    </location>
</feature>
<keyword evidence="2" id="KW-0805">Transcription regulation</keyword>
<comment type="similarity">
    <text evidence="1">Belongs to the sigma-70 factor family. ECF subfamily.</text>
</comment>
<dbReference type="CDD" id="cd06171">
    <property type="entry name" value="Sigma70_r4"/>
    <property type="match status" value="1"/>
</dbReference>
<organism evidence="7 8">
    <name type="scientific">Ruminococcus difficilis</name>
    <dbReference type="NCBI Taxonomy" id="2763069"/>
    <lineage>
        <taxon>Bacteria</taxon>
        <taxon>Bacillati</taxon>
        <taxon>Bacillota</taxon>
        <taxon>Clostridia</taxon>
        <taxon>Eubacteriales</taxon>
        <taxon>Oscillospiraceae</taxon>
        <taxon>Ruminococcus</taxon>
    </lineage>
</organism>
<keyword evidence="8" id="KW-1185">Reference proteome</keyword>
<dbReference type="InterPro" id="IPR014284">
    <property type="entry name" value="RNA_pol_sigma-70_dom"/>
</dbReference>
<dbReference type="InterPro" id="IPR036388">
    <property type="entry name" value="WH-like_DNA-bd_sf"/>
</dbReference>
<keyword evidence="3" id="KW-0731">Sigma factor</keyword>
<evidence type="ECO:0000256" key="4">
    <source>
        <dbReference type="ARBA" id="ARBA00023163"/>
    </source>
</evidence>
<reference evidence="7" key="1">
    <citation type="submission" date="2021-01" db="EMBL/GenBank/DDBJ databases">
        <title>Genome public.</title>
        <authorList>
            <person name="Liu C."/>
            <person name="Sun Q."/>
        </authorList>
    </citation>
    <scope>NUCLEOTIDE SEQUENCE</scope>
    <source>
        <strain evidence="7">M6</strain>
    </source>
</reference>
<dbReference type="Proteomes" id="UP000633365">
    <property type="component" value="Unassembled WGS sequence"/>
</dbReference>
<protein>
    <submittedName>
        <fullName evidence="7">Sigma-70 family RNA polymerase sigma factor</fullName>
    </submittedName>
</protein>
<comment type="caution">
    <text evidence="7">The sequence shown here is derived from an EMBL/GenBank/DDBJ whole genome shotgun (WGS) entry which is preliminary data.</text>
</comment>
<dbReference type="Gene3D" id="1.10.10.10">
    <property type="entry name" value="Winged helix-like DNA-binding domain superfamily/Winged helix DNA-binding domain"/>
    <property type="match status" value="1"/>
</dbReference>
<evidence type="ECO:0000313" key="8">
    <source>
        <dbReference type="Proteomes" id="UP000633365"/>
    </source>
</evidence>
<dbReference type="InterPro" id="IPR013325">
    <property type="entry name" value="RNA_pol_sigma_r2"/>
</dbReference>
<dbReference type="Gene3D" id="1.10.1740.10">
    <property type="match status" value="1"/>
</dbReference>
<evidence type="ECO:0000256" key="3">
    <source>
        <dbReference type="ARBA" id="ARBA00023082"/>
    </source>
</evidence>
<dbReference type="InterPro" id="IPR039425">
    <property type="entry name" value="RNA_pol_sigma-70-like"/>
</dbReference>
<evidence type="ECO:0000256" key="2">
    <source>
        <dbReference type="ARBA" id="ARBA00023015"/>
    </source>
</evidence>